<evidence type="ECO:0000313" key="2">
    <source>
        <dbReference type="Proteomes" id="UP000236370"/>
    </source>
</evidence>
<evidence type="ECO:0000313" key="1">
    <source>
        <dbReference type="EMBL" id="PNI60454.1"/>
    </source>
</evidence>
<comment type="caution">
    <text evidence="1">The sequence shown here is derived from an EMBL/GenBank/DDBJ whole genome shotgun (WGS) entry which is preliminary data.</text>
</comment>
<reference evidence="1 2" key="1">
    <citation type="submission" date="2017-12" db="EMBL/GenBank/DDBJ databases">
        <title>High-resolution comparative analysis of great ape genomes.</title>
        <authorList>
            <person name="Pollen A."/>
            <person name="Hastie A."/>
            <person name="Hormozdiari F."/>
            <person name="Dougherty M."/>
            <person name="Liu R."/>
            <person name="Chaisson M."/>
            <person name="Hoppe E."/>
            <person name="Hill C."/>
            <person name="Pang A."/>
            <person name="Hillier L."/>
            <person name="Baker C."/>
            <person name="Armstrong J."/>
            <person name="Shendure J."/>
            <person name="Paten B."/>
            <person name="Wilson R."/>
            <person name="Chao H."/>
            <person name="Schneider V."/>
            <person name="Ventura M."/>
            <person name="Kronenberg Z."/>
            <person name="Murali S."/>
            <person name="Gordon D."/>
            <person name="Cantsilieris S."/>
            <person name="Munson K."/>
            <person name="Nelson B."/>
            <person name="Raja A."/>
            <person name="Underwood J."/>
            <person name="Diekhans M."/>
            <person name="Fiddes I."/>
            <person name="Haussler D."/>
            <person name="Eichler E."/>
        </authorList>
    </citation>
    <scope>NUCLEOTIDE SEQUENCE [LARGE SCALE GENOMIC DNA]</scope>
    <source>
        <strain evidence="1">Yerkes chimp pedigree #C0471</strain>
    </source>
</reference>
<dbReference type="EMBL" id="NBAG03000252">
    <property type="protein sequence ID" value="PNI60454.1"/>
    <property type="molecule type" value="Genomic_DNA"/>
</dbReference>
<proteinExistence type="predicted"/>
<organism evidence="1 2">
    <name type="scientific">Pan troglodytes</name>
    <name type="common">Chimpanzee</name>
    <dbReference type="NCBI Taxonomy" id="9598"/>
    <lineage>
        <taxon>Eukaryota</taxon>
        <taxon>Metazoa</taxon>
        <taxon>Chordata</taxon>
        <taxon>Craniata</taxon>
        <taxon>Vertebrata</taxon>
        <taxon>Euteleostomi</taxon>
        <taxon>Mammalia</taxon>
        <taxon>Eutheria</taxon>
        <taxon>Euarchontoglires</taxon>
        <taxon>Primates</taxon>
        <taxon>Haplorrhini</taxon>
        <taxon>Catarrhini</taxon>
        <taxon>Hominidae</taxon>
        <taxon>Pan</taxon>
    </lineage>
</organism>
<gene>
    <name evidence="1" type="ORF">CK820_G0019778</name>
</gene>
<sequence>PGPRAPDPSLCHHNLQPTGDPNWDSYATTMRTAFTPKAGAVPALIRTFSCGHYLTVNKWGH</sequence>
<dbReference type="Proteomes" id="UP000236370">
    <property type="component" value="Unassembled WGS sequence"/>
</dbReference>
<protein>
    <submittedName>
        <fullName evidence="1">TEX26 isoform 3</fullName>
    </submittedName>
</protein>
<feature type="non-terminal residue" evidence="1">
    <location>
        <position position="1"/>
    </location>
</feature>
<name>A0A2J8MLQ3_PANTR</name>
<accession>A0A2J8MLQ3</accession>
<dbReference type="AlphaFoldDB" id="A0A2J8MLQ3"/>